<comment type="caution">
    <text evidence="1">The sequence shown here is derived from an EMBL/GenBank/DDBJ whole genome shotgun (WGS) entry which is preliminary data.</text>
</comment>
<sequence length="280" mass="32048">MSPLQPKFEKISQNVISQQVYYLVAMDDSGKRLLEHYKNIYEVSYDFRNENLTRLVASYVKKDGVVLDIGCGSGFLLDELSRRGVNAIGVEPNRDLIELSKKRNTSLAILEGRAEDIGAILKEKVRTAIMIDVLEHIEDDASFFKTLAPHIEDGGEVIIVVPAYQFLYGLRDRKYGHYRRYSKRMLRRRLRGSGFSVLFIRNWNILGVLPYIVSEKILGKELETSLRKKTNSALGGILQRILRAWFRWIENPINFGFGLSIVCIAKKQEFINRAAGNSDE</sequence>
<accession>A0A0G1XI81</accession>
<dbReference type="PANTHER" id="PTHR43861">
    <property type="entry name" value="TRANS-ACONITATE 2-METHYLTRANSFERASE-RELATED"/>
    <property type="match status" value="1"/>
</dbReference>
<dbReference type="Pfam" id="PF13489">
    <property type="entry name" value="Methyltransf_23"/>
    <property type="match status" value="1"/>
</dbReference>
<name>A0A0G1XI81_9BACT</name>
<protein>
    <submittedName>
        <fullName evidence="1">Methyltransferase</fullName>
    </submittedName>
</protein>
<dbReference type="AlphaFoldDB" id="A0A0G1XI81"/>
<dbReference type="GO" id="GO:0008168">
    <property type="term" value="F:methyltransferase activity"/>
    <property type="evidence" value="ECO:0007669"/>
    <property type="project" value="UniProtKB-KW"/>
</dbReference>
<organism evidence="1 2">
    <name type="scientific">Candidatus Kaiserbacteria bacterium GW2011_GWC2_52_8b</name>
    <dbReference type="NCBI Taxonomy" id="1618676"/>
    <lineage>
        <taxon>Bacteria</taxon>
        <taxon>Candidatus Kaiseribacteriota</taxon>
    </lineage>
</organism>
<evidence type="ECO:0000313" key="1">
    <source>
        <dbReference type="EMBL" id="KKW30600.1"/>
    </source>
</evidence>
<dbReference type="Gene3D" id="3.40.50.150">
    <property type="entry name" value="Vaccinia Virus protein VP39"/>
    <property type="match status" value="1"/>
</dbReference>
<keyword evidence="1" id="KW-0489">Methyltransferase</keyword>
<reference evidence="1 2" key="1">
    <citation type="journal article" date="2015" name="Nature">
        <title>rRNA introns, odd ribosomes, and small enigmatic genomes across a large radiation of phyla.</title>
        <authorList>
            <person name="Brown C.T."/>
            <person name="Hug L.A."/>
            <person name="Thomas B.C."/>
            <person name="Sharon I."/>
            <person name="Castelle C.J."/>
            <person name="Singh A."/>
            <person name="Wilkins M.J."/>
            <person name="Williams K.H."/>
            <person name="Banfield J.F."/>
        </authorList>
    </citation>
    <scope>NUCLEOTIDE SEQUENCE [LARGE SCALE GENOMIC DNA]</scope>
</reference>
<dbReference type="PANTHER" id="PTHR43861:SF6">
    <property type="entry name" value="METHYLTRANSFERASE TYPE 11"/>
    <property type="match status" value="1"/>
</dbReference>
<dbReference type="InterPro" id="IPR029063">
    <property type="entry name" value="SAM-dependent_MTases_sf"/>
</dbReference>
<dbReference type="Proteomes" id="UP000034445">
    <property type="component" value="Unassembled WGS sequence"/>
</dbReference>
<dbReference type="EMBL" id="LCRF01000036">
    <property type="protein sequence ID" value="KKW30600.1"/>
    <property type="molecule type" value="Genomic_DNA"/>
</dbReference>
<evidence type="ECO:0000313" key="2">
    <source>
        <dbReference type="Proteomes" id="UP000034445"/>
    </source>
</evidence>
<dbReference type="CDD" id="cd02440">
    <property type="entry name" value="AdoMet_MTases"/>
    <property type="match status" value="1"/>
</dbReference>
<dbReference type="SUPFAM" id="SSF53335">
    <property type="entry name" value="S-adenosyl-L-methionine-dependent methyltransferases"/>
    <property type="match status" value="1"/>
</dbReference>
<keyword evidence="1" id="KW-0808">Transferase</keyword>
<gene>
    <name evidence="1" type="ORF">UY74_C0036G0003</name>
</gene>
<dbReference type="GO" id="GO:0032259">
    <property type="term" value="P:methylation"/>
    <property type="evidence" value="ECO:0007669"/>
    <property type="project" value="UniProtKB-KW"/>
</dbReference>
<proteinExistence type="predicted"/>